<keyword evidence="10" id="KW-0067">ATP-binding</keyword>
<dbReference type="Gene3D" id="6.10.340.10">
    <property type="match status" value="1"/>
</dbReference>
<dbReference type="Pfam" id="PF02518">
    <property type="entry name" value="HATPase_c"/>
    <property type="match status" value="1"/>
</dbReference>
<keyword evidence="8" id="KW-0547">Nucleotide-binding</keyword>
<dbReference type="CDD" id="cd00082">
    <property type="entry name" value="HisKA"/>
    <property type="match status" value="1"/>
</dbReference>
<dbReference type="SMART" id="SM00387">
    <property type="entry name" value="HATPase_c"/>
    <property type="match status" value="1"/>
</dbReference>
<keyword evidence="9 19" id="KW-0418">Kinase</keyword>
<dbReference type="PANTHER" id="PTHR43547">
    <property type="entry name" value="TWO-COMPONENT HISTIDINE KINASE"/>
    <property type="match status" value="1"/>
</dbReference>
<dbReference type="GO" id="GO:0000155">
    <property type="term" value="F:phosphorelay sensor kinase activity"/>
    <property type="evidence" value="ECO:0007669"/>
    <property type="project" value="InterPro"/>
</dbReference>
<dbReference type="InterPro" id="IPR047669">
    <property type="entry name" value="MtrAB_MtrB"/>
</dbReference>
<evidence type="ECO:0000256" key="16">
    <source>
        <dbReference type="SAM" id="Phobius"/>
    </source>
</evidence>
<dbReference type="STRING" id="499555.BJL86_1029"/>
<evidence type="ECO:0000256" key="2">
    <source>
        <dbReference type="ARBA" id="ARBA00004651"/>
    </source>
</evidence>
<evidence type="ECO:0000256" key="3">
    <source>
        <dbReference type="ARBA" id="ARBA00012438"/>
    </source>
</evidence>
<keyword evidence="6" id="KW-0808">Transferase</keyword>
<keyword evidence="7 16" id="KW-0812">Transmembrane</keyword>
<feature type="compositionally biased region" description="Basic and acidic residues" evidence="15">
    <location>
        <begin position="589"/>
        <end position="600"/>
    </location>
</feature>
<feature type="compositionally biased region" description="Low complexity" evidence="15">
    <location>
        <begin position="576"/>
        <end position="588"/>
    </location>
</feature>
<dbReference type="KEGG" id="dtm:BJL86_1029"/>
<evidence type="ECO:0000256" key="13">
    <source>
        <dbReference type="ARBA" id="ARBA00023136"/>
    </source>
</evidence>
<dbReference type="SMART" id="SM00304">
    <property type="entry name" value="HAMP"/>
    <property type="match status" value="1"/>
</dbReference>
<keyword evidence="11 16" id="KW-1133">Transmembrane helix</keyword>
<dbReference type="Pfam" id="PF00672">
    <property type="entry name" value="HAMP"/>
    <property type="match status" value="1"/>
</dbReference>
<gene>
    <name evidence="19" type="ORF">BJL86_1029</name>
</gene>
<evidence type="ECO:0000256" key="5">
    <source>
        <dbReference type="ARBA" id="ARBA00022553"/>
    </source>
</evidence>
<keyword evidence="13 16" id="KW-0472">Membrane</keyword>
<evidence type="ECO:0000256" key="7">
    <source>
        <dbReference type="ARBA" id="ARBA00022692"/>
    </source>
</evidence>
<feature type="transmembrane region" description="Helical" evidence="16">
    <location>
        <begin position="29"/>
        <end position="49"/>
    </location>
</feature>
<dbReference type="CDD" id="cd06225">
    <property type="entry name" value="HAMP"/>
    <property type="match status" value="1"/>
</dbReference>
<evidence type="ECO:0000313" key="20">
    <source>
        <dbReference type="Proteomes" id="UP000186104"/>
    </source>
</evidence>
<dbReference type="AlphaFoldDB" id="A0A173LM73"/>
<dbReference type="InterPro" id="IPR003594">
    <property type="entry name" value="HATPase_dom"/>
</dbReference>
<proteinExistence type="predicted"/>
<dbReference type="SMART" id="SM00388">
    <property type="entry name" value="HisKA"/>
    <property type="match status" value="1"/>
</dbReference>
<dbReference type="Pfam" id="PF00512">
    <property type="entry name" value="HisKA"/>
    <property type="match status" value="1"/>
</dbReference>
<evidence type="ECO:0000259" key="17">
    <source>
        <dbReference type="PROSITE" id="PS50109"/>
    </source>
</evidence>
<dbReference type="InterPro" id="IPR005467">
    <property type="entry name" value="His_kinase_dom"/>
</dbReference>
<dbReference type="GO" id="GO:0005524">
    <property type="term" value="F:ATP binding"/>
    <property type="evidence" value="ECO:0007669"/>
    <property type="project" value="UniProtKB-KW"/>
</dbReference>
<dbReference type="SUPFAM" id="SSF158472">
    <property type="entry name" value="HAMP domain-like"/>
    <property type="match status" value="1"/>
</dbReference>
<dbReference type="PROSITE" id="PS50885">
    <property type="entry name" value="HAMP"/>
    <property type="match status" value="1"/>
</dbReference>
<dbReference type="SUPFAM" id="SSF55874">
    <property type="entry name" value="ATPase domain of HSP90 chaperone/DNA topoisomerase II/histidine kinase"/>
    <property type="match status" value="1"/>
</dbReference>
<keyword evidence="4" id="KW-1003">Cell membrane</keyword>
<dbReference type="CDD" id="cd00075">
    <property type="entry name" value="HATPase"/>
    <property type="match status" value="1"/>
</dbReference>
<evidence type="ECO:0000259" key="18">
    <source>
        <dbReference type="PROSITE" id="PS50885"/>
    </source>
</evidence>
<dbReference type="EC" id="2.7.13.3" evidence="3"/>
<feature type="region of interest" description="Disordered" evidence="15">
    <location>
        <begin position="533"/>
        <end position="600"/>
    </location>
</feature>
<evidence type="ECO:0000256" key="10">
    <source>
        <dbReference type="ARBA" id="ARBA00022840"/>
    </source>
</evidence>
<dbReference type="NCBIfam" id="NF040691">
    <property type="entry name" value="MtrAB_MtrB"/>
    <property type="match status" value="1"/>
</dbReference>
<dbReference type="InterPro" id="IPR036097">
    <property type="entry name" value="HisK_dim/P_sf"/>
</dbReference>
<dbReference type="Gene3D" id="3.30.565.10">
    <property type="entry name" value="Histidine kinase-like ATPase, C-terminal domain"/>
    <property type="match status" value="1"/>
</dbReference>
<reference evidence="19 20" key="1">
    <citation type="submission" date="2016-06" db="EMBL/GenBank/DDBJ databases">
        <title>Complete genome sequence of a saline-alkali tolerant type strain Dietzia timorensis ID05-A0528T.</title>
        <authorList>
            <person name="Wu X."/>
        </authorList>
    </citation>
    <scope>NUCLEOTIDE SEQUENCE [LARGE SCALE GENOMIC DNA]</scope>
    <source>
        <strain evidence="19 20">ID05-A0528</strain>
    </source>
</reference>
<evidence type="ECO:0000256" key="8">
    <source>
        <dbReference type="ARBA" id="ARBA00022741"/>
    </source>
</evidence>
<evidence type="ECO:0000256" key="11">
    <source>
        <dbReference type="ARBA" id="ARBA00022989"/>
    </source>
</evidence>
<dbReference type="InterPro" id="IPR003661">
    <property type="entry name" value="HisK_dim/P_dom"/>
</dbReference>
<dbReference type="PROSITE" id="PS50109">
    <property type="entry name" value="HIS_KIN"/>
    <property type="match status" value="1"/>
</dbReference>
<dbReference type="InterPro" id="IPR036890">
    <property type="entry name" value="HATPase_C_sf"/>
</dbReference>
<comment type="subcellular location">
    <subcellularLocation>
        <location evidence="2">Cell membrane</location>
        <topology evidence="2">Multi-pass membrane protein</topology>
    </subcellularLocation>
</comment>
<dbReference type="Proteomes" id="UP000186104">
    <property type="component" value="Chromosome"/>
</dbReference>
<feature type="domain" description="HAMP" evidence="18">
    <location>
        <begin position="224"/>
        <end position="276"/>
    </location>
</feature>
<evidence type="ECO:0000256" key="4">
    <source>
        <dbReference type="ARBA" id="ARBA00022475"/>
    </source>
</evidence>
<evidence type="ECO:0000313" key="19">
    <source>
        <dbReference type="EMBL" id="ANI91822.1"/>
    </source>
</evidence>
<dbReference type="PRINTS" id="PR00344">
    <property type="entry name" value="BCTRLSENSOR"/>
</dbReference>
<name>A0A173LM73_9ACTN</name>
<dbReference type="GO" id="GO:0005886">
    <property type="term" value="C:plasma membrane"/>
    <property type="evidence" value="ECO:0007669"/>
    <property type="project" value="UniProtKB-SubCell"/>
</dbReference>
<evidence type="ECO:0000256" key="12">
    <source>
        <dbReference type="ARBA" id="ARBA00023012"/>
    </source>
</evidence>
<accession>A0A173LM73</accession>
<dbReference type="FunFam" id="3.30.565.10:FF:000013">
    <property type="entry name" value="Two-component sensor histidine kinase"/>
    <property type="match status" value="1"/>
</dbReference>
<protein>
    <recommendedName>
        <fullName evidence="14">Sensor histidine kinase MtrB</fullName>
        <ecNumber evidence="3">2.7.13.3</ecNumber>
    </recommendedName>
</protein>
<keyword evidence="20" id="KW-1185">Reference proteome</keyword>
<dbReference type="RefSeq" id="WP_231887215.1">
    <property type="nucleotide sequence ID" value="NZ_CP015961.1"/>
</dbReference>
<organism evidence="19 20">
    <name type="scientific">Dietzia timorensis</name>
    <dbReference type="NCBI Taxonomy" id="499555"/>
    <lineage>
        <taxon>Bacteria</taxon>
        <taxon>Bacillati</taxon>
        <taxon>Actinomycetota</taxon>
        <taxon>Actinomycetes</taxon>
        <taxon>Mycobacteriales</taxon>
        <taxon>Dietziaceae</taxon>
        <taxon>Dietzia</taxon>
    </lineage>
</organism>
<dbReference type="Gene3D" id="1.10.287.130">
    <property type="match status" value="1"/>
</dbReference>
<evidence type="ECO:0000256" key="14">
    <source>
        <dbReference type="ARBA" id="ARBA00035305"/>
    </source>
</evidence>
<dbReference type="InterPro" id="IPR003660">
    <property type="entry name" value="HAMP_dom"/>
</dbReference>
<dbReference type="PANTHER" id="PTHR43547:SF2">
    <property type="entry name" value="HYBRID SIGNAL TRANSDUCTION HISTIDINE KINASE C"/>
    <property type="match status" value="1"/>
</dbReference>
<comment type="catalytic activity">
    <reaction evidence="1">
        <text>ATP + protein L-histidine = ADP + protein N-phospho-L-histidine.</text>
        <dbReference type="EC" id="2.7.13.3"/>
    </reaction>
</comment>
<evidence type="ECO:0000256" key="9">
    <source>
        <dbReference type="ARBA" id="ARBA00022777"/>
    </source>
</evidence>
<dbReference type="EMBL" id="CP015961">
    <property type="protein sequence ID" value="ANI91822.1"/>
    <property type="molecule type" value="Genomic_DNA"/>
</dbReference>
<evidence type="ECO:0000256" key="6">
    <source>
        <dbReference type="ARBA" id="ARBA00022679"/>
    </source>
</evidence>
<sequence length="600" mass="64966">MKVAALGAWLRHVISRVRRAWRRSMQLRVVSSTLALSFTVIIVVAFMLMQQMTESLLQSKLSAAVDQTSRMRGTVEMQIAATDDASPDQSRLDAARNSLGDRGLAGGDESLSAGTFDPILVAPGNAGREQVVSPVGAQIPEELQNQVEQGRIASQFATVSFRGQVTKALIIGTPTDSRIPNLQLYLVFPLSAEEQTLGIMQNTIITAGLALILLSAAIAWIVTRQVVLPVRQAASIASRFSEGHFKERMVVRGEDDMARMGNAFNSMAESLSQQIHSLEEYGNLQKRFTSDVSHELRTPLTTVRMAADIISDDAEEFSPPTKRAVELLESELDRFEALLTDLLEVSRHDAGVAELDTSHVDARSPAFDALDTVYHLADQAGTSIETHMPDDPVVADVDPRRVERVLRNLLANAIDHSEQKPVALYLGANEDTLAFGVRDYGVGLKPGEAQLVFNRFWRADPSRVRRSGGTGLGLAISLEDAKLHGGTLDCWGDPGNGSFFRLTLPRFEGAELGESPLPLPPFDVQDFVQTSERRELTDDKTVGAAPSEGDATGMETDEDTATATGDETPEIPEVLGESSPGDSGSSDEGTARTEKGQDES</sequence>
<dbReference type="InterPro" id="IPR004358">
    <property type="entry name" value="Sig_transdc_His_kin-like_C"/>
</dbReference>
<keyword evidence="12" id="KW-0902">Two-component regulatory system</keyword>
<dbReference type="SUPFAM" id="SSF47384">
    <property type="entry name" value="Homodimeric domain of signal transducing histidine kinase"/>
    <property type="match status" value="1"/>
</dbReference>
<evidence type="ECO:0000256" key="1">
    <source>
        <dbReference type="ARBA" id="ARBA00000085"/>
    </source>
</evidence>
<dbReference type="FunFam" id="1.10.287.130:FF:000010">
    <property type="entry name" value="Two-component sensor histidine kinase"/>
    <property type="match status" value="1"/>
</dbReference>
<keyword evidence="5" id="KW-0597">Phosphoprotein</keyword>
<evidence type="ECO:0000256" key="15">
    <source>
        <dbReference type="SAM" id="MobiDB-lite"/>
    </source>
</evidence>
<feature type="domain" description="Histidine kinase" evidence="17">
    <location>
        <begin position="291"/>
        <end position="508"/>
    </location>
</feature>